<organism evidence="2 3">
    <name type="scientific">Ralstonia solanacearum (strain UW551)</name>
    <dbReference type="NCBI Taxonomy" id="342110"/>
    <lineage>
        <taxon>Bacteria</taxon>
        <taxon>Pseudomonadati</taxon>
        <taxon>Pseudomonadota</taxon>
        <taxon>Betaproteobacteria</taxon>
        <taxon>Burkholderiales</taxon>
        <taxon>Burkholderiaceae</taxon>
        <taxon>Ralstonia</taxon>
        <taxon>Ralstonia solanacearum species complex</taxon>
    </lineage>
</organism>
<evidence type="ECO:0008006" key="4">
    <source>
        <dbReference type="Google" id="ProtNLM"/>
    </source>
</evidence>
<accession>A0AB33VIV1</accession>
<evidence type="ECO:0000313" key="2">
    <source>
        <dbReference type="EMBL" id="EAP74201.1"/>
    </source>
</evidence>
<reference evidence="2 3" key="1">
    <citation type="journal article" date="2006" name="Mol. Plant Microbe Interact.">
        <title>Identification of open reading frames unique to a select agent: Ralstonia solanacearum race 3 biovar 2.</title>
        <authorList>
            <person name="Gabriel D.W."/>
            <person name="Allen C."/>
            <person name="Schell M."/>
            <person name="Denny T.P."/>
            <person name="Greenberg J.T."/>
            <person name="Duan Y.P."/>
            <person name="Flores-Cruz Z."/>
            <person name="Huang Q."/>
            <person name="Clifford J.M."/>
            <person name="Presting G."/>
            <person name="Gonzalez E.T."/>
            <person name="Reddy J."/>
            <person name="Elphinstone J."/>
            <person name="Swanson J."/>
            <person name="Yao J."/>
            <person name="Mulholland V."/>
            <person name="Liu L."/>
            <person name="Farmerie W."/>
            <person name="Patnaikuni M."/>
            <person name="Balogh B."/>
            <person name="Norman D."/>
            <person name="Alvarez A."/>
            <person name="Castillo J.A."/>
            <person name="Jones J."/>
            <person name="Saddler G."/>
            <person name="Walunas T."/>
            <person name="Zhukov A."/>
            <person name="Mikhailova N."/>
        </authorList>
    </citation>
    <scope>NUCLEOTIDE SEQUENCE [LARGE SCALE GENOMIC DNA]</scope>
    <source>
        <strain evidence="2 3">UW551</strain>
    </source>
</reference>
<dbReference type="AlphaFoldDB" id="A0AB33VIV1"/>
<gene>
    <name evidence="2" type="ORF">RRSL_03920</name>
</gene>
<name>A0AB33VIV1_RALSU</name>
<dbReference type="Proteomes" id="UP000005933">
    <property type="component" value="Unassembled WGS sequence"/>
</dbReference>
<evidence type="ECO:0000313" key="3">
    <source>
        <dbReference type="Proteomes" id="UP000005933"/>
    </source>
</evidence>
<evidence type="ECO:0000256" key="1">
    <source>
        <dbReference type="SAM" id="MobiDB-lite"/>
    </source>
</evidence>
<comment type="caution">
    <text evidence="2">The sequence shown here is derived from an EMBL/GenBank/DDBJ whole genome shotgun (WGS) entry which is preliminary data.</text>
</comment>
<proteinExistence type="predicted"/>
<protein>
    <recommendedName>
        <fullName evidence="4">C2H2-type domain-containing protein</fullName>
    </recommendedName>
</protein>
<feature type="region of interest" description="Disordered" evidence="1">
    <location>
        <begin position="121"/>
        <end position="142"/>
    </location>
</feature>
<dbReference type="EMBL" id="AAKL01000006">
    <property type="protein sequence ID" value="EAP74201.1"/>
    <property type="molecule type" value="Genomic_DNA"/>
</dbReference>
<sequence>MSESRPRGRTSALFMARAAAIAPDAVSPAPHRLCVDRPVQPNAFRTPSLKRRCPNRRKPLIGTAILRILKLFGWARRHHPRIVTRYPNPCLPYLYRPHGFQANCFHCSSCMRRFASTASRRIATDAHQGPAHPRGRRPPGKLASHKTQFLAEIGTAGRHHEPELVAYGEIYFPPDPTACTNARPRRGRASRARSTIDEQAQARLRSAHGYAHRISAQVWERIGPAWATGLATAR</sequence>